<protein>
    <submittedName>
        <fullName evidence="1">Uncharacterized protein</fullName>
    </submittedName>
</protein>
<organism evidence="1">
    <name type="scientific">Sesamum angustifolium</name>
    <dbReference type="NCBI Taxonomy" id="2727405"/>
    <lineage>
        <taxon>Eukaryota</taxon>
        <taxon>Viridiplantae</taxon>
        <taxon>Streptophyta</taxon>
        <taxon>Embryophyta</taxon>
        <taxon>Tracheophyta</taxon>
        <taxon>Spermatophyta</taxon>
        <taxon>Magnoliopsida</taxon>
        <taxon>eudicotyledons</taxon>
        <taxon>Gunneridae</taxon>
        <taxon>Pentapetalae</taxon>
        <taxon>asterids</taxon>
        <taxon>lamiids</taxon>
        <taxon>Lamiales</taxon>
        <taxon>Pedaliaceae</taxon>
        <taxon>Sesamum</taxon>
    </lineage>
</organism>
<dbReference type="Pfam" id="PF14223">
    <property type="entry name" value="Retrotran_gag_2"/>
    <property type="match status" value="1"/>
</dbReference>
<dbReference type="AlphaFoldDB" id="A0AAW2ISL8"/>
<comment type="caution">
    <text evidence="1">The sequence shown here is derived from an EMBL/GenBank/DDBJ whole genome shotgun (WGS) entry which is preliminary data.</text>
</comment>
<reference evidence="1" key="2">
    <citation type="journal article" date="2024" name="Plant">
        <title>Genomic evolution and insights into agronomic trait innovations of Sesamum species.</title>
        <authorList>
            <person name="Miao H."/>
            <person name="Wang L."/>
            <person name="Qu L."/>
            <person name="Liu H."/>
            <person name="Sun Y."/>
            <person name="Le M."/>
            <person name="Wang Q."/>
            <person name="Wei S."/>
            <person name="Zheng Y."/>
            <person name="Lin W."/>
            <person name="Duan Y."/>
            <person name="Cao H."/>
            <person name="Xiong S."/>
            <person name="Wang X."/>
            <person name="Wei L."/>
            <person name="Li C."/>
            <person name="Ma Q."/>
            <person name="Ju M."/>
            <person name="Zhao R."/>
            <person name="Li G."/>
            <person name="Mu C."/>
            <person name="Tian Q."/>
            <person name="Mei H."/>
            <person name="Zhang T."/>
            <person name="Gao T."/>
            <person name="Zhang H."/>
        </authorList>
    </citation>
    <scope>NUCLEOTIDE SEQUENCE</scope>
    <source>
        <strain evidence="1">G01</strain>
    </source>
</reference>
<accession>A0AAW2ISL8</accession>
<sequence length="189" mass="21359">MLRMKNVYVVLHMHIRYTTIKAFFRTKLAEGFSVQNYGVKMLSLVEKIEDLKAGLDNDTYIDVILQSFPLFYDSFIINYNINGLEKLIHELINMLVSYEATTYKSVPTVLVGETLTSKAKSKRVRCWKTKKGKRKVVTTTTSTLSAITALVGMGKEKGKVGCSQRSKANNVCIPRKMTLEEGVPTTHLQ</sequence>
<name>A0AAW2ISL8_9LAMI</name>
<evidence type="ECO:0000313" key="1">
    <source>
        <dbReference type="EMBL" id="KAL0285387.1"/>
    </source>
</evidence>
<proteinExistence type="predicted"/>
<dbReference type="EMBL" id="JACGWK010001597">
    <property type="protein sequence ID" value="KAL0285387.1"/>
    <property type="molecule type" value="Genomic_DNA"/>
</dbReference>
<gene>
    <name evidence="1" type="ORF">Sangu_2781200</name>
</gene>
<reference evidence="1" key="1">
    <citation type="submission" date="2020-06" db="EMBL/GenBank/DDBJ databases">
        <authorList>
            <person name="Li T."/>
            <person name="Hu X."/>
            <person name="Zhang T."/>
            <person name="Song X."/>
            <person name="Zhang H."/>
            <person name="Dai N."/>
            <person name="Sheng W."/>
            <person name="Hou X."/>
            <person name="Wei L."/>
        </authorList>
    </citation>
    <scope>NUCLEOTIDE SEQUENCE</scope>
    <source>
        <strain evidence="1">G01</strain>
        <tissue evidence="1">Leaf</tissue>
    </source>
</reference>